<dbReference type="SUPFAM" id="SSF46785">
    <property type="entry name" value="Winged helix' DNA-binding domain"/>
    <property type="match status" value="1"/>
</dbReference>
<dbReference type="Gene3D" id="1.10.10.10">
    <property type="entry name" value="Winged helix-like DNA-binding domain superfamily/Winged helix DNA-binding domain"/>
    <property type="match status" value="1"/>
</dbReference>
<dbReference type="Pfam" id="PF00126">
    <property type="entry name" value="HTH_1"/>
    <property type="match status" value="1"/>
</dbReference>
<evidence type="ECO:0000313" key="9">
    <source>
        <dbReference type="Proteomes" id="UP000482634"/>
    </source>
</evidence>
<dbReference type="Proteomes" id="UP000480410">
    <property type="component" value="Unassembled WGS sequence"/>
</dbReference>
<evidence type="ECO:0000313" key="6">
    <source>
        <dbReference type="EMBL" id="NER59228.1"/>
    </source>
</evidence>
<dbReference type="AlphaFoldDB" id="A0A6B3NRT5"/>
<dbReference type="InterPro" id="IPR036388">
    <property type="entry name" value="WH-like_DNA-bd_sf"/>
</dbReference>
<dbReference type="GO" id="GO:0000976">
    <property type="term" value="F:transcription cis-regulatory region binding"/>
    <property type="evidence" value="ECO:0007669"/>
    <property type="project" value="TreeGrafter"/>
</dbReference>
<keyword evidence="4" id="KW-0804">Transcription</keyword>
<dbReference type="EMBL" id="JAAHBU010000185">
    <property type="protein sequence ID" value="NER64829.1"/>
    <property type="molecule type" value="Genomic_DNA"/>
</dbReference>
<proteinExistence type="inferred from homology"/>
<evidence type="ECO:0000313" key="7">
    <source>
        <dbReference type="EMBL" id="NER64829.1"/>
    </source>
</evidence>
<dbReference type="InterPro" id="IPR005119">
    <property type="entry name" value="LysR_subst-bd"/>
</dbReference>
<protein>
    <submittedName>
        <fullName evidence="7">LysR family transcriptional regulator</fullName>
    </submittedName>
</protein>
<dbReference type="GO" id="GO:0003700">
    <property type="term" value="F:DNA-binding transcription factor activity"/>
    <property type="evidence" value="ECO:0007669"/>
    <property type="project" value="InterPro"/>
</dbReference>
<keyword evidence="2" id="KW-0805">Transcription regulation</keyword>
<dbReference type="SUPFAM" id="SSF53850">
    <property type="entry name" value="Periplasmic binding protein-like II"/>
    <property type="match status" value="1"/>
</dbReference>
<comment type="similarity">
    <text evidence="1">Belongs to the LysR transcriptional regulatory family.</text>
</comment>
<keyword evidence="9" id="KW-1185">Reference proteome</keyword>
<evidence type="ECO:0000313" key="8">
    <source>
        <dbReference type="Proteomes" id="UP000480410"/>
    </source>
</evidence>
<evidence type="ECO:0000256" key="4">
    <source>
        <dbReference type="ARBA" id="ARBA00023163"/>
    </source>
</evidence>
<accession>A0A6B3NRT5</accession>
<evidence type="ECO:0000259" key="5">
    <source>
        <dbReference type="PROSITE" id="PS50931"/>
    </source>
</evidence>
<name>A0A6B3NRT5_9PSED</name>
<dbReference type="RefSeq" id="WP_163946032.1">
    <property type="nucleotide sequence ID" value="NZ_JAAHBU010000185.1"/>
</dbReference>
<dbReference type="PANTHER" id="PTHR30126">
    <property type="entry name" value="HTH-TYPE TRANSCRIPTIONAL REGULATOR"/>
    <property type="match status" value="1"/>
</dbReference>
<dbReference type="PANTHER" id="PTHR30126:SF91">
    <property type="entry name" value="LYSR FAMILY TRANSCRIPTIONAL REGULATOR"/>
    <property type="match status" value="1"/>
</dbReference>
<sequence length="300" mass="33069">MNFSSDNIELFLAVLDRGSFSAAARALGRVPSAVSMAIANLEAELGFALFERTHRETRPTALAQALEPHARLIADQLAQLQVHALELSQGLESTLAISVVPDIDHQPLLQAIRQISQRHPLLQVEVLSAPQEDALHLLHSGRVQLCLAFAGLAVDPRQRFQQIGMESLTATLSPQHPALGEQVRYLEDLVNVRQIVVASRDLPMLDTRALIGTAHWRTDSLSMAIEMVEAGLGWGDFPLSRIAPLLAAGRLVRLDFRNTHNELSLPVHAFWLKHQPLQRAAQELVQQLARDSDELHQSGA</sequence>
<dbReference type="Gene3D" id="3.40.190.290">
    <property type="match status" value="1"/>
</dbReference>
<dbReference type="Pfam" id="PF03466">
    <property type="entry name" value="LysR_substrate"/>
    <property type="match status" value="1"/>
</dbReference>
<dbReference type="InterPro" id="IPR036390">
    <property type="entry name" value="WH_DNA-bd_sf"/>
</dbReference>
<dbReference type="PROSITE" id="PS50931">
    <property type="entry name" value="HTH_LYSR"/>
    <property type="match status" value="1"/>
</dbReference>
<keyword evidence="3" id="KW-0238">DNA-binding</keyword>
<gene>
    <name evidence="6" type="ORF">G3435_03065</name>
    <name evidence="7" type="ORF">G3436_14315</name>
</gene>
<evidence type="ECO:0000256" key="2">
    <source>
        <dbReference type="ARBA" id="ARBA00023015"/>
    </source>
</evidence>
<dbReference type="InterPro" id="IPR000847">
    <property type="entry name" value="LysR_HTH_N"/>
</dbReference>
<evidence type="ECO:0000256" key="1">
    <source>
        <dbReference type="ARBA" id="ARBA00009437"/>
    </source>
</evidence>
<dbReference type="CDD" id="cd05466">
    <property type="entry name" value="PBP2_LTTR_substrate"/>
    <property type="match status" value="1"/>
</dbReference>
<reference evidence="8 9" key="1">
    <citation type="submission" date="2020-02" db="EMBL/GenBank/DDBJ databases">
        <title>Broccoli isolated Pseudomonas sp.</title>
        <authorList>
            <person name="Fujikawa T."/>
            <person name="Sawada H."/>
        </authorList>
    </citation>
    <scope>NUCLEOTIDE SEQUENCE [LARGE SCALE GENOMIC DNA]</scope>
    <source>
        <strain evidence="7 9">MAFF212427</strain>
        <strain evidence="6 8">MAFF212428</strain>
    </source>
</reference>
<feature type="domain" description="HTH lysR-type" evidence="5">
    <location>
        <begin position="1"/>
        <end position="60"/>
    </location>
</feature>
<comment type="caution">
    <text evidence="7">The sequence shown here is derived from an EMBL/GenBank/DDBJ whole genome shotgun (WGS) entry which is preliminary data.</text>
</comment>
<accession>A0A6M0CNU9</accession>
<dbReference type="Proteomes" id="UP000482634">
    <property type="component" value="Unassembled WGS sequence"/>
</dbReference>
<evidence type="ECO:0000256" key="3">
    <source>
        <dbReference type="ARBA" id="ARBA00023125"/>
    </source>
</evidence>
<organism evidence="7 9">
    <name type="scientific">Pseudomonas brassicae</name>
    <dbReference type="NCBI Taxonomy" id="2708063"/>
    <lineage>
        <taxon>Bacteria</taxon>
        <taxon>Pseudomonadati</taxon>
        <taxon>Pseudomonadota</taxon>
        <taxon>Gammaproteobacteria</taxon>
        <taxon>Pseudomonadales</taxon>
        <taxon>Pseudomonadaceae</taxon>
        <taxon>Pseudomonas</taxon>
    </lineage>
</organism>
<dbReference type="EMBL" id="JAAHBV010000052">
    <property type="protein sequence ID" value="NER59228.1"/>
    <property type="molecule type" value="Genomic_DNA"/>
</dbReference>